<name>A0A1N6KWH9_9BURK</name>
<feature type="compositionally biased region" description="Low complexity" evidence="1">
    <location>
        <begin position="76"/>
        <end position="95"/>
    </location>
</feature>
<feature type="region of interest" description="Disordered" evidence="1">
    <location>
        <begin position="75"/>
        <end position="109"/>
    </location>
</feature>
<proteinExistence type="predicted"/>
<keyword evidence="3" id="KW-1185">Reference proteome</keyword>
<sequence>MFARSACSVAFNENSVGKRLATRPGAWLRMLWASVFAASLGLFLSACGNDDTKPPATPTTTAEQIDAAPPAPWAVPQTASTHTAQAAALPAQTIQTPPPAPAQVGAAASDSLATPVIHTVD</sequence>
<evidence type="ECO:0000313" key="2">
    <source>
        <dbReference type="EMBL" id="SIO60880.1"/>
    </source>
</evidence>
<evidence type="ECO:0000313" key="3">
    <source>
        <dbReference type="Proteomes" id="UP000185151"/>
    </source>
</evidence>
<evidence type="ECO:0000256" key="1">
    <source>
        <dbReference type="SAM" id="MobiDB-lite"/>
    </source>
</evidence>
<dbReference type="AlphaFoldDB" id="A0A1N6KWH9"/>
<reference evidence="2 3" key="1">
    <citation type="submission" date="2016-11" db="EMBL/GenBank/DDBJ databases">
        <authorList>
            <person name="Jaros S."/>
            <person name="Januszkiewicz K."/>
            <person name="Wedrychowicz H."/>
        </authorList>
    </citation>
    <scope>NUCLEOTIDE SEQUENCE [LARGE SCALE GENOMIC DNA]</scope>
    <source>
        <strain evidence="2 3">GAS95</strain>
    </source>
</reference>
<gene>
    <name evidence="2" type="ORF">SAMN05444165_5033</name>
</gene>
<organism evidence="2 3">
    <name type="scientific">Paraburkholderia phenazinium</name>
    <dbReference type="NCBI Taxonomy" id="60549"/>
    <lineage>
        <taxon>Bacteria</taxon>
        <taxon>Pseudomonadati</taxon>
        <taxon>Pseudomonadota</taxon>
        <taxon>Betaproteobacteria</taxon>
        <taxon>Burkholderiales</taxon>
        <taxon>Burkholderiaceae</taxon>
        <taxon>Paraburkholderia</taxon>
    </lineage>
</organism>
<dbReference type="EMBL" id="FSRU01000002">
    <property type="protein sequence ID" value="SIO60880.1"/>
    <property type="molecule type" value="Genomic_DNA"/>
</dbReference>
<dbReference type="Proteomes" id="UP000185151">
    <property type="component" value="Unassembled WGS sequence"/>
</dbReference>
<protein>
    <submittedName>
        <fullName evidence="2">Uncharacterized protein</fullName>
    </submittedName>
</protein>
<accession>A0A1N6KWH9</accession>